<name>A0A8H3PG03_9LECA</name>
<feature type="region of interest" description="Disordered" evidence="1">
    <location>
        <begin position="137"/>
        <end position="159"/>
    </location>
</feature>
<proteinExistence type="predicted"/>
<dbReference type="Proteomes" id="UP000664203">
    <property type="component" value="Unassembled WGS sequence"/>
</dbReference>
<keyword evidence="3" id="KW-1185">Reference proteome</keyword>
<evidence type="ECO:0000313" key="2">
    <source>
        <dbReference type="EMBL" id="CAF9940471.1"/>
    </source>
</evidence>
<gene>
    <name evidence="2" type="ORF">ALECFALPRED_008687</name>
</gene>
<reference evidence="2" key="1">
    <citation type="submission" date="2021-03" db="EMBL/GenBank/DDBJ databases">
        <authorList>
            <person name="Tagirdzhanova G."/>
        </authorList>
    </citation>
    <scope>NUCLEOTIDE SEQUENCE</scope>
</reference>
<comment type="caution">
    <text evidence="2">The sequence shown here is derived from an EMBL/GenBank/DDBJ whole genome shotgun (WGS) entry which is preliminary data.</text>
</comment>
<sequence>MASNPNHRGTDAYYLSLMAGEFHEADTVRVMMDPKFWDFLILKTPKHVREWLADKIVRRIMDEDAMDPERVRVNEKVLEGAKAFLSGNKRLQECDESFQALFTDILEGGKFEFLRDWFCSMDEKEDEREAMSVEERVEKEKRKSEAEDGTTWEWSESDAEAEEWLCERDALTVRGMAGWPEVRKGWEWTEYDSEAEREEAKRQLY</sequence>
<dbReference type="OrthoDB" id="5378771at2759"/>
<evidence type="ECO:0000256" key="1">
    <source>
        <dbReference type="SAM" id="MobiDB-lite"/>
    </source>
</evidence>
<feature type="compositionally biased region" description="Acidic residues" evidence="1">
    <location>
        <begin position="147"/>
        <end position="159"/>
    </location>
</feature>
<accession>A0A8H3PG03</accession>
<evidence type="ECO:0000313" key="3">
    <source>
        <dbReference type="Proteomes" id="UP000664203"/>
    </source>
</evidence>
<feature type="compositionally biased region" description="Basic and acidic residues" evidence="1">
    <location>
        <begin position="137"/>
        <end position="146"/>
    </location>
</feature>
<dbReference type="EMBL" id="CAJPDR010000604">
    <property type="protein sequence ID" value="CAF9940471.1"/>
    <property type="molecule type" value="Genomic_DNA"/>
</dbReference>
<protein>
    <submittedName>
        <fullName evidence="2">Uncharacterized protein</fullName>
    </submittedName>
</protein>
<dbReference type="AlphaFoldDB" id="A0A8H3PG03"/>
<organism evidence="2 3">
    <name type="scientific">Alectoria fallacina</name>
    <dbReference type="NCBI Taxonomy" id="1903189"/>
    <lineage>
        <taxon>Eukaryota</taxon>
        <taxon>Fungi</taxon>
        <taxon>Dikarya</taxon>
        <taxon>Ascomycota</taxon>
        <taxon>Pezizomycotina</taxon>
        <taxon>Lecanoromycetes</taxon>
        <taxon>OSLEUM clade</taxon>
        <taxon>Lecanoromycetidae</taxon>
        <taxon>Lecanorales</taxon>
        <taxon>Lecanorineae</taxon>
        <taxon>Parmeliaceae</taxon>
        <taxon>Alectoria</taxon>
    </lineage>
</organism>